<dbReference type="PANTHER" id="PTHR10629">
    <property type="entry name" value="CYTOSINE-SPECIFIC METHYLTRANSFERASE"/>
    <property type="match status" value="1"/>
</dbReference>
<keyword evidence="4 7" id="KW-0949">S-adenosyl-L-methionine</keyword>
<evidence type="ECO:0000313" key="9">
    <source>
        <dbReference type="EMBL" id="CUV45375.1"/>
    </source>
</evidence>
<evidence type="ECO:0000256" key="3">
    <source>
        <dbReference type="ARBA" id="ARBA00022679"/>
    </source>
</evidence>
<keyword evidence="2 7" id="KW-0489">Methyltransferase</keyword>
<dbReference type="AlphaFoldDB" id="A0A0S4WFX6"/>
<comment type="catalytic activity">
    <reaction evidence="6">
        <text>a 2'-deoxycytidine in DNA + S-adenosyl-L-methionine = a 5-methyl-2'-deoxycytidine in DNA + S-adenosyl-L-homocysteine + H(+)</text>
        <dbReference type="Rhea" id="RHEA:13681"/>
        <dbReference type="Rhea" id="RHEA-COMP:11369"/>
        <dbReference type="Rhea" id="RHEA-COMP:11370"/>
        <dbReference type="ChEBI" id="CHEBI:15378"/>
        <dbReference type="ChEBI" id="CHEBI:57856"/>
        <dbReference type="ChEBI" id="CHEBI:59789"/>
        <dbReference type="ChEBI" id="CHEBI:85452"/>
        <dbReference type="ChEBI" id="CHEBI:85454"/>
        <dbReference type="EC" id="2.1.1.37"/>
    </reaction>
</comment>
<keyword evidence="5" id="KW-0680">Restriction system</keyword>
<gene>
    <name evidence="9" type="ORF">TO10_v1_330003</name>
</gene>
<feature type="active site" evidence="7">
    <location>
        <position position="76"/>
    </location>
</feature>
<dbReference type="InterPro" id="IPR050390">
    <property type="entry name" value="C5-Methyltransferase"/>
</dbReference>
<dbReference type="InterPro" id="IPR001525">
    <property type="entry name" value="C5_MeTfrase"/>
</dbReference>
<dbReference type="GO" id="GO:0003886">
    <property type="term" value="F:DNA (cytosine-5-)-methyltransferase activity"/>
    <property type="evidence" value="ECO:0007669"/>
    <property type="project" value="UniProtKB-EC"/>
</dbReference>
<dbReference type="NCBIfam" id="TIGR00675">
    <property type="entry name" value="dcm"/>
    <property type="match status" value="1"/>
</dbReference>
<dbReference type="GO" id="GO:0032259">
    <property type="term" value="P:methylation"/>
    <property type="evidence" value="ECO:0007669"/>
    <property type="project" value="UniProtKB-KW"/>
</dbReference>
<dbReference type="Gene3D" id="3.90.120.10">
    <property type="entry name" value="DNA Methylase, subunit A, domain 2"/>
    <property type="match status" value="1"/>
</dbReference>
<proteinExistence type="inferred from homology"/>
<evidence type="ECO:0000256" key="6">
    <source>
        <dbReference type="ARBA" id="ARBA00047422"/>
    </source>
</evidence>
<dbReference type="GO" id="GO:0003677">
    <property type="term" value="F:DNA binding"/>
    <property type="evidence" value="ECO:0007669"/>
    <property type="project" value="TreeGrafter"/>
</dbReference>
<dbReference type="PANTHER" id="PTHR10629:SF52">
    <property type="entry name" value="DNA (CYTOSINE-5)-METHYLTRANSFERASE 1"/>
    <property type="match status" value="1"/>
</dbReference>
<comment type="similarity">
    <text evidence="7 8">Belongs to the class I-like SAM-binding methyltransferase superfamily. C5-methyltransferase family.</text>
</comment>
<evidence type="ECO:0000256" key="4">
    <source>
        <dbReference type="ARBA" id="ARBA00022691"/>
    </source>
</evidence>
<dbReference type="EC" id="2.1.1.37" evidence="1"/>
<dbReference type="Pfam" id="PF00145">
    <property type="entry name" value="DNA_methylase"/>
    <property type="match status" value="1"/>
</dbReference>
<evidence type="ECO:0000256" key="1">
    <source>
        <dbReference type="ARBA" id="ARBA00011975"/>
    </source>
</evidence>
<organism evidence="9">
    <name type="scientific">Ralstonia solanacearum</name>
    <name type="common">Pseudomonas solanacearum</name>
    <dbReference type="NCBI Taxonomy" id="305"/>
    <lineage>
        <taxon>Bacteria</taxon>
        <taxon>Pseudomonadati</taxon>
        <taxon>Pseudomonadota</taxon>
        <taxon>Betaproteobacteria</taxon>
        <taxon>Burkholderiales</taxon>
        <taxon>Burkholderiaceae</taxon>
        <taxon>Ralstonia</taxon>
        <taxon>Ralstonia solanacearum species complex</taxon>
    </lineage>
</organism>
<reference evidence="9" key="1">
    <citation type="submission" date="2015-10" db="EMBL/GenBank/DDBJ databases">
        <authorList>
            <person name="Gilbert D.G."/>
        </authorList>
    </citation>
    <scope>NUCLEOTIDE SEQUENCE</scope>
    <source>
        <strain evidence="9">Phyl III-seqv23</strain>
    </source>
</reference>
<dbReference type="REBASE" id="134458">
    <property type="entry name" value="M.Rso239ORF330003P"/>
</dbReference>
<dbReference type="EMBL" id="LN899827">
    <property type="protein sequence ID" value="CUV45375.1"/>
    <property type="molecule type" value="Genomic_DNA"/>
</dbReference>
<evidence type="ECO:0000256" key="5">
    <source>
        <dbReference type="ARBA" id="ARBA00022747"/>
    </source>
</evidence>
<evidence type="ECO:0000256" key="8">
    <source>
        <dbReference type="RuleBase" id="RU000416"/>
    </source>
</evidence>
<name>A0A0S4WFX6_RALSL</name>
<dbReference type="SUPFAM" id="SSF53335">
    <property type="entry name" value="S-adenosyl-L-methionine-dependent methyltransferases"/>
    <property type="match status" value="1"/>
</dbReference>
<dbReference type="PROSITE" id="PS51679">
    <property type="entry name" value="SAM_MT_C5"/>
    <property type="match status" value="1"/>
</dbReference>
<dbReference type="Gene3D" id="3.40.50.150">
    <property type="entry name" value="Vaccinia Virus protein VP39"/>
    <property type="match status" value="1"/>
</dbReference>
<evidence type="ECO:0000256" key="2">
    <source>
        <dbReference type="ARBA" id="ARBA00022603"/>
    </source>
</evidence>
<protein>
    <recommendedName>
        <fullName evidence="1">DNA (cytosine-5-)-methyltransferase</fullName>
        <ecNumber evidence="1">2.1.1.37</ecNumber>
    </recommendedName>
</protein>
<evidence type="ECO:0000256" key="7">
    <source>
        <dbReference type="PROSITE-ProRule" id="PRU01016"/>
    </source>
</evidence>
<keyword evidence="3 7" id="KW-0808">Transferase</keyword>
<dbReference type="PRINTS" id="PR00105">
    <property type="entry name" value="C5METTRFRASE"/>
</dbReference>
<dbReference type="GO" id="GO:0044027">
    <property type="term" value="P:negative regulation of gene expression via chromosomal CpG island methylation"/>
    <property type="evidence" value="ECO:0007669"/>
    <property type="project" value="TreeGrafter"/>
</dbReference>
<accession>A0A0S4WFX6</accession>
<sequence length="337" mass="37668">MRTFIDLFCGGGLGARGAVQAGMTPLVAVDLWNIACETYKANFPGTTVLNERIELLDPLRHCRPGELDLLLASPECTNHSVAKGAAPRDERSRETALHTVDWIAALRPTWFIIENVKEMRAWSRYNELLDLLRALGYQLREEVINAADFGAPQARVRLFLIGGLNIEPPVIQPADGTVARTVRDILDPDGTWPMSPVFTERRAAATKERARDAINELGNDAEFLVVYYGSGGTKSWQTLDEPLRTITTLDRFALVKKQSNRWKMRMLQPSELARAMSLPPAHVFPVGSRRERVKVCGNGVCAVVVERIVQQLREVTPQQLGETPPQRQDRRILQVAP</sequence>
<dbReference type="InterPro" id="IPR029063">
    <property type="entry name" value="SAM-dependent_MTases_sf"/>
</dbReference>
<dbReference type="GO" id="GO:0009307">
    <property type="term" value="P:DNA restriction-modification system"/>
    <property type="evidence" value="ECO:0007669"/>
    <property type="project" value="UniProtKB-KW"/>
</dbReference>